<gene>
    <name evidence="1" type="ORF">SAMN06295912_1392</name>
</gene>
<dbReference type="RefSeq" id="WP_089221111.1">
    <property type="nucleotide sequence ID" value="NZ_FZOS01000039.1"/>
</dbReference>
<dbReference type="Proteomes" id="UP000198281">
    <property type="component" value="Unassembled WGS sequence"/>
</dbReference>
<keyword evidence="2" id="KW-1185">Reference proteome</keyword>
<sequence length="108" mass="12167">MSRLCKRYTEHHETVWNGVTISISYEPRWLSLADDYGLDTAHLEIEAIAPERAPLPITETGYRSHFTTASTVAAMGGPVALVRTWLDEEAANPAWRQHEATARQLTLF</sequence>
<protein>
    <submittedName>
        <fullName evidence="1">Uncharacterized protein</fullName>
    </submittedName>
</protein>
<accession>A0A239JSA3</accession>
<evidence type="ECO:0000313" key="1">
    <source>
        <dbReference type="EMBL" id="SNT08705.1"/>
    </source>
</evidence>
<dbReference type="OrthoDB" id="7855496at2"/>
<proteinExistence type="predicted"/>
<dbReference type="EMBL" id="FZOS01000039">
    <property type="protein sequence ID" value="SNT08705.1"/>
    <property type="molecule type" value="Genomic_DNA"/>
</dbReference>
<dbReference type="AlphaFoldDB" id="A0A239JSA3"/>
<name>A0A239JSA3_9SPHN</name>
<organism evidence="1 2">
    <name type="scientific">Edaphosphingomonas laterariae</name>
    <dbReference type="NCBI Taxonomy" id="861865"/>
    <lineage>
        <taxon>Bacteria</taxon>
        <taxon>Pseudomonadati</taxon>
        <taxon>Pseudomonadota</taxon>
        <taxon>Alphaproteobacteria</taxon>
        <taxon>Sphingomonadales</taxon>
        <taxon>Rhizorhabdaceae</taxon>
        <taxon>Edaphosphingomonas</taxon>
    </lineage>
</organism>
<evidence type="ECO:0000313" key="2">
    <source>
        <dbReference type="Proteomes" id="UP000198281"/>
    </source>
</evidence>
<reference evidence="2" key="1">
    <citation type="submission" date="2017-06" db="EMBL/GenBank/DDBJ databases">
        <authorList>
            <person name="Varghese N."/>
            <person name="Submissions S."/>
        </authorList>
    </citation>
    <scope>NUCLEOTIDE SEQUENCE [LARGE SCALE GENOMIC DNA]</scope>
    <source>
        <strain evidence="2">LNB2</strain>
    </source>
</reference>